<dbReference type="EMBL" id="SMAI01000002">
    <property type="protein sequence ID" value="TCT06748.1"/>
    <property type="molecule type" value="Genomic_DNA"/>
</dbReference>
<sequence length="31" mass="3522">MQISRVNVSGTLMRDDQRAVRDLYQRATAGI</sequence>
<evidence type="ECO:0000313" key="2">
    <source>
        <dbReference type="Proteomes" id="UP000294664"/>
    </source>
</evidence>
<evidence type="ECO:0000313" key="1">
    <source>
        <dbReference type="EMBL" id="TCT06748.1"/>
    </source>
</evidence>
<dbReference type="Proteomes" id="UP000294664">
    <property type="component" value="Unassembled WGS sequence"/>
</dbReference>
<organism evidence="1 2">
    <name type="scientific">Aquabacter spiritensis</name>
    <dbReference type="NCBI Taxonomy" id="933073"/>
    <lineage>
        <taxon>Bacteria</taxon>
        <taxon>Pseudomonadati</taxon>
        <taxon>Pseudomonadota</taxon>
        <taxon>Alphaproteobacteria</taxon>
        <taxon>Hyphomicrobiales</taxon>
        <taxon>Xanthobacteraceae</taxon>
        <taxon>Aquabacter</taxon>
    </lineage>
</organism>
<accession>A0A4V2UYB5</accession>
<name>A0A4V2UYB5_9HYPH</name>
<protein>
    <submittedName>
        <fullName evidence="1">Uncharacterized protein</fullName>
    </submittedName>
</protein>
<reference evidence="1 2" key="1">
    <citation type="submission" date="2019-03" db="EMBL/GenBank/DDBJ databases">
        <title>Genomic Encyclopedia of Type Strains, Phase IV (KMG-IV): sequencing the most valuable type-strain genomes for metagenomic binning, comparative biology and taxonomic classification.</title>
        <authorList>
            <person name="Goeker M."/>
        </authorList>
    </citation>
    <scope>NUCLEOTIDE SEQUENCE [LARGE SCALE GENOMIC DNA]</scope>
    <source>
        <strain evidence="1 2">DSM 9035</strain>
    </source>
</reference>
<comment type="caution">
    <text evidence="1">The sequence shown here is derived from an EMBL/GenBank/DDBJ whole genome shotgun (WGS) entry which is preliminary data.</text>
</comment>
<proteinExistence type="predicted"/>
<keyword evidence="2" id="KW-1185">Reference proteome</keyword>
<gene>
    <name evidence="1" type="ORF">EDC64_102227</name>
</gene>
<dbReference type="AlphaFoldDB" id="A0A4V2UYB5"/>